<organism evidence="1">
    <name type="scientific">marine metagenome</name>
    <dbReference type="NCBI Taxonomy" id="408172"/>
    <lineage>
        <taxon>unclassified sequences</taxon>
        <taxon>metagenomes</taxon>
        <taxon>ecological metagenomes</taxon>
    </lineage>
</organism>
<dbReference type="AlphaFoldDB" id="A0A382EV14"/>
<dbReference type="EMBL" id="UINC01046489">
    <property type="protein sequence ID" value="SVB54570.1"/>
    <property type="molecule type" value="Genomic_DNA"/>
</dbReference>
<evidence type="ECO:0000313" key="1">
    <source>
        <dbReference type="EMBL" id="SVB54570.1"/>
    </source>
</evidence>
<reference evidence="1" key="1">
    <citation type="submission" date="2018-05" db="EMBL/GenBank/DDBJ databases">
        <authorList>
            <person name="Lanie J.A."/>
            <person name="Ng W.-L."/>
            <person name="Kazmierczak K.M."/>
            <person name="Andrzejewski T.M."/>
            <person name="Davidsen T.M."/>
            <person name="Wayne K.J."/>
            <person name="Tettelin H."/>
            <person name="Glass J.I."/>
            <person name="Rusch D."/>
            <person name="Podicherti R."/>
            <person name="Tsui H.-C.T."/>
            <person name="Winkler M.E."/>
        </authorList>
    </citation>
    <scope>NUCLEOTIDE SEQUENCE</scope>
</reference>
<sequence>MYQKVLKKQGKTFTALLAGINSINYFL</sequence>
<name>A0A382EV14_9ZZZZ</name>
<feature type="non-terminal residue" evidence="1">
    <location>
        <position position="27"/>
    </location>
</feature>
<protein>
    <submittedName>
        <fullName evidence="1">Uncharacterized protein</fullName>
    </submittedName>
</protein>
<gene>
    <name evidence="1" type="ORF">METZ01_LOCUS207424</name>
</gene>
<accession>A0A382EV14</accession>
<proteinExistence type="predicted"/>